<name>A0A6J6J2V8_9ZZZZ</name>
<dbReference type="Gene3D" id="3.40.30.10">
    <property type="entry name" value="Glutaredoxin"/>
    <property type="match status" value="1"/>
</dbReference>
<feature type="region of interest" description="Disordered" evidence="1">
    <location>
        <begin position="1"/>
        <end position="32"/>
    </location>
</feature>
<accession>A0A6J6J2V8</accession>
<evidence type="ECO:0000313" key="4">
    <source>
        <dbReference type="EMBL" id="CAB4631116.1"/>
    </source>
</evidence>
<dbReference type="Pfam" id="PF13462">
    <property type="entry name" value="Thioredoxin_4"/>
    <property type="match status" value="1"/>
</dbReference>
<dbReference type="InterPro" id="IPR012336">
    <property type="entry name" value="Thioredoxin-like_fold"/>
</dbReference>
<protein>
    <submittedName>
        <fullName evidence="4">Unannotated protein</fullName>
    </submittedName>
</protein>
<dbReference type="SUPFAM" id="SSF52833">
    <property type="entry name" value="Thioredoxin-like"/>
    <property type="match status" value="1"/>
</dbReference>
<keyword evidence="2" id="KW-0472">Membrane</keyword>
<organism evidence="4">
    <name type="scientific">freshwater metagenome</name>
    <dbReference type="NCBI Taxonomy" id="449393"/>
    <lineage>
        <taxon>unclassified sequences</taxon>
        <taxon>metagenomes</taxon>
        <taxon>ecological metagenomes</taxon>
    </lineage>
</organism>
<evidence type="ECO:0000259" key="3">
    <source>
        <dbReference type="Pfam" id="PF13462"/>
    </source>
</evidence>
<keyword evidence="2" id="KW-0812">Transmembrane</keyword>
<gene>
    <name evidence="4" type="ORF">UFOPK2001_00523</name>
</gene>
<proteinExistence type="predicted"/>
<keyword evidence="2" id="KW-1133">Transmembrane helix</keyword>
<feature type="domain" description="Thioredoxin-like fold" evidence="3">
    <location>
        <begin position="107"/>
        <end position="271"/>
    </location>
</feature>
<sequence length="289" mass="30884">MTSNENRPTRNQQREEARAKAKALREQHKKGERRKRVGLQVGIAVVILAAVGIVVGAIASGSGTPASATAPKNLIFDGGLKLGTGVQAFTSDFTPEPAPAATAGATTPPNIVVYIDYQCPICQAFEVPNSSQIKNWVNTGAATLEIHPLSFLDGRGTPNEYSSRAGNAAICVAEYAPNSFFDYNALLFEKQPAEGTAGPSNDELVKYLSQVQIPASEKLTSCIKNKDFGPWLLDHTSKVLSTPIAGTDQTVDGTPYILVNGQRYTWKTGEELMSPARFAQFVQAAGAQQ</sequence>
<evidence type="ECO:0000256" key="2">
    <source>
        <dbReference type="SAM" id="Phobius"/>
    </source>
</evidence>
<dbReference type="EMBL" id="CAEZVN010000037">
    <property type="protein sequence ID" value="CAB4631116.1"/>
    <property type="molecule type" value="Genomic_DNA"/>
</dbReference>
<dbReference type="AlphaFoldDB" id="A0A6J6J2V8"/>
<reference evidence="4" key="1">
    <citation type="submission" date="2020-05" db="EMBL/GenBank/DDBJ databases">
        <authorList>
            <person name="Chiriac C."/>
            <person name="Salcher M."/>
            <person name="Ghai R."/>
            <person name="Kavagutti S V."/>
        </authorList>
    </citation>
    <scope>NUCLEOTIDE SEQUENCE</scope>
</reference>
<dbReference type="InterPro" id="IPR036249">
    <property type="entry name" value="Thioredoxin-like_sf"/>
</dbReference>
<feature type="transmembrane region" description="Helical" evidence="2">
    <location>
        <begin position="37"/>
        <end position="59"/>
    </location>
</feature>
<dbReference type="CDD" id="cd02972">
    <property type="entry name" value="DsbA_family"/>
    <property type="match status" value="1"/>
</dbReference>
<feature type="compositionally biased region" description="Basic and acidic residues" evidence="1">
    <location>
        <begin position="12"/>
        <end position="26"/>
    </location>
</feature>
<feature type="compositionally biased region" description="Polar residues" evidence="1">
    <location>
        <begin position="1"/>
        <end position="11"/>
    </location>
</feature>
<evidence type="ECO:0000256" key="1">
    <source>
        <dbReference type="SAM" id="MobiDB-lite"/>
    </source>
</evidence>